<protein>
    <submittedName>
        <fullName evidence="1">Uncharacterized protein</fullName>
    </submittedName>
</protein>
<reference evidence="1" key="1">
    <citation type="submission" date="2023-10" db="EMBL/GenBank/DDBJ databases">
        <authorList>
            <person name="Noh H."/>
        </authorList>
    </citation>
    <scope>NUCLEOTIDE SEQUENCE</scope>
    <source>
        <strain evidence="1">DUCC4014</strain>
    </source>
</reference>
<dbReference type="GeneID" id="87810729"/>
<dbReference type="EMBL" id="CP086718">
    <property type="protein sequence ID" value="WOO84035.1"/>
    <property type="molecule type" value="Genomic_DNA"/>
</dbReference>
<gene>
    <name evidence="1" type="ORF">LOC62_05G007557</name>
</gene>
<organism evidence="1 2">
    <name type="scientific">Vanrija pseudolonga</name>
    <dbReference type="NCBI Taxonomy" id="143232"/>
    <lineage>
        <taxon>Eukaryota</taxon>
        <taxon>Fungi</taxon>
        <taxon>Dikarya</taxon>
        <taxon>Basidiomycota</taxon>
        <taxon>Agaricomycotina</taxon>
        <taxon>Tremellomycetes</taxon>
        <taxon>Trichosporonales</taxon>
        <taxon>Trichosporonaceae</taxon>
        <taxon>Vanrija</taxon>
    </lineage>
</organism>
<keyword evidence="2" id="KW-1185">Reference proteome</keyword>
<name>A0AAF0YC64_9TREE</name>
<evidence type="ECO:0000313" key="1">
    <source>
        <dbReference type="EMBL" id="WOO84035.1"/>
    </source>
</evidence>
<dbReference type="AlphaFoldDB" id="A0AAF0YC64"/>
<dbReference type="Proteomes" id="UP000827549">
    <property type="component" value="Chromosome 5"/>
</dbReference>
<evidence type="ECO:0000313" key="2">
    <source>
        <dbReference type="Proteomes" id="UP000827549"/>
    </source>
</evidence>
<dbReference type="RefSeq" id="XP_062630061.1">
    <property type="nucleotide sequence ID" value="XM_062774077.1"/>
</dbReference>
<sequence>MPPPPSWINLRTASEVRNALREATGRTTYIAILFIYLTYKATRPKKLADVSVYLDRKLARIECLFPGLVSVFREIRYEFGLRQQPLLEGVELGRLGPPPAYRL</sequence>
<accession>A0AAF0YC64</accession>
<proteinExistence type="predicted"/>